<protein>
    <recommendedName>
        <fullName evidence="2">Enoyl reductase (ER) domain-containing protein</fullName>
    </recommendedName>
</protein>
<dbReference type="SUPFAM" id="SSF50129">
    <property type="entry name" value="GroES-like"/>
    <property type="match status" value="1"/>
</dbReference>
<dbReference type="PANTHER" id="PTHR44154:SF1">
    <property type="entry name" value="QUINONE OXIDOREDUCTASE"/>
    <property type="match status" value="1"/>
</dbReference>
<organism evidence="3 4">
    <name type="scientific">Cymbomonas tetramitiformis</name>
    <dbReference type="NCBI Taxonomy" id="36881"/>
    <lineage>
        <taxon>Eukaryota</taxon>
        <taxon>Viridiplantae</taxon>
        <taxon>Chlorophyta</taxon>
        <taxon>Pyramimonadophyceae</taxon>
        <taxon>Pyramimonadales</taxon>
        <taxon>Pyramimonadaceae</taxon>
        <taxon>Cymbomonas</taxon>
    </lineage>
</organism>
<dbReference type="Gene3D" id="3.40.50.720">
    <property type="entry name" value="NAD(P)-binding Rossmann-like Domain"/>
    <property type="match status" value="1"/>
</dbReference>
<sequence length="386" mass="39577">MLGARALIAARLGLGKRLAGTPTGLTRRQCLRSLPKATYASGQGLAYGGENEIEIRAVVCRNFGGPEVMCIEKKTLPPPGPGQIRVKVGAAGINPSDTYILLGPDGPYAGTKLVPELPFTPGKDGAGVIEAVGPGVGPPFRKGERVYMSGSLTGMFAEYTLCDKATVYQLPNNVTLPEGAGVGVPCATAHRALFTRCGAKEGDAVFVHGASGAVGLAAVQLAVGSGCYPVVGTAGTTAGEDAVRAAGAHTVINHRSSHYLETAKNVKPSGYDICLEMMASSNLSADLSIMGKYGRVAIIGSKAIPTTINPRSCMPLELDIRGVFLGNATTEELAQTHGALYSALASSVLVPPVASQFPLEQAAAAFTEVTTPTQGGSSGNVVIIIE</sequence>
<dbReference type="GO" id="GO:0005829">
    <property type="term" value="C:cytosol"/>
    <property type="evidence" value="ECO:0007669"/>
    <property type="project" value="TreeGrafter"/>
</dbReference>
<accession>A0AAE0CIQ2</accession>
<evidence type="ECO:0000313" key="3">
    <source>
        <dbReference type="EMBL" id="KAK3254685.1"/>
    </source>
</evidence>
<dbReference type="PANTHER" id="PTHR44154">
    <property type="entry name" value="QUINONE OXIDOREDUCTASE"/>
    <property type="match status" value="1"/>
</dbReference>
<feature type="domain" description="Enoyl reductase (ER)" evidence="2">
    <location>
        <begin position="64"/>
        <end position="383"/>
    </location>
</feature>
<dbReference type="FunFam" id="3.40.50.720:FF:000244">
    <property type="entry name" value="quinone oxidoreductase"/>
    <property type="match status" value="1"/>
</dbReference>
<proteinExistence type="predicted"/>
<dbReference type="GO" id="GO:0003730">
    <property type="term" value="F:mRNA 3'-UTR binding"/>
    <property type="evidence" value="ECO:0007669"/>
    <property type="project" value="TreeGrafter"/>
</dbReference>
<dbReference type="SMART" id="SM00829">
    <property type="entry name" value="PKS_ER"/>
    <property type="match status" value="1"/>
</dbReference>
<dbReference type="AlphaFoldDB" id="A0AAE0CIQ2"/>
<keyword evidence="1" id="KW-0521">NADP</keyword>
<dbReference type="InterPro" id="IPR013154">
    <property type="entry name" value="ADH-like_N"/>
</dbReference>
<dbReference type="GO" id="GO:0070402">
    <property type="term" value="F:NADPH binding"/>
    <property type="evidence" value="ECO:0007669"/>
    <property type="project" value="TreeGrafter"/>
</dbReference>
<dbReference type="InterPro" id="IPR013149">
    <property type="entry name" value="ADH-like_C"/>
</dbReference>
<dbReference type="Pfam" id="PF08240">
    <property type="entry name" value="ADH_N"/>
    <property type="match status" value="1"/>
</dbReference>
<evidence type="ECO:0000313" key="4">
    <source>
        <dbReference type="Proteomes" id="UP001190700"/>
    </source>
</evidence>
<dbReference type="GO" id="GO:0003960">
    <property type="term" value="F:quinone reductase (NADPH) activity"/>
    <property type="evidence" value="ECO:0007669"/>
    <property type="project" value="TreeGrafter"/>
</dbReference>
<dbReference type="InterPro" id="IPR036291">
    <property type="entry name" value="NAD(P)-bd_dom_sf"/>
</dbReference>
<dbReference type="InterPro" id="IPR051603">
    <property type="entry name" value="Zinc-ADH_QOR/CCCR"/>
</dbReference>
<keyword evidence="4" id="KW-1185">Reference proteome</keyword>
<dbReference type="InterPro" id="IPR020843">
    <property type="entry name" value="ER"/>
</dbReference>
<name>A0AAE0CIQ2_9CHLO</name>
<evidence type="ECO:0000256" key="1">
    <source>
        <dbReference type="ARBA" id="ARBA00022857"/>
    </source>
</evidence>
<dbReference type="EMBL" id="LGRX02023277">
    <property type="protein sequence ID" value="KAK3254685.1"/>
    <property type="molecule type" value="Genomic_DNA"/>
</dbReference>
<dbReference type="Proteomes" id="UP001190700">
    <property type="component" value="Unassembled WGS sequence"/>
</dbReference>
<dbReference type="Gene3D" id="3.90.180.10">
    <property type="entry name" value="Medium-chain alcohol dehydrogenases, catalytic domain"/>
    <property type="match status" value="1"/>
</dbReference>
<gene>
    <name evidence="3" type="ORF">CYMTET_36108</name>
</gene>
<dbReference type="Pfam" id="PF00107">
    <property type="entry name" value="ADH_zinc_N"/>
    <property type="match status" value="1"/>
</dbReference>
<dbReference type="SUPFAM" id="SSF51735">
    <property type="entry name" value="NAD(P)-binding Rossmann-fold domains"/>
    <property type="match status" value="1"/>
</dbReference>
<dbReference type="InterPro" id="IPR011032">
    <property type="entry name" value="GroES-like_sf"/>
</dbReference>
<evidence type="ECO:0000259" key="2">
    <source>
        <dbReference type="SMART" id="SM00829"/>
    </source>
</evidence>
<reference evidence="3 4" key="1">
    <citation type="journal article" date="2015" name="Genome Biol. Evol.">
        <title>Comparative Genomics of a Bacterivorous Green Alga Reveals Evolutionary Causalities and Consequences of Phago-Mixotrophic Mode of Nutrition.</title>
        <authorList>
            <person name="Burns J.A."/>
            <person name="Paasch A."/>
            <person name="Narechania A."/>
            <person name="Kim E."/>
        </authorList>
    </citation>
    <scope>NUCLEOTIDE SEQUENCE [LARGE SCALE GENOMIC DNA]</scope>
    <source>
        <strain evidence="3 4">PLY_AMNH</strain>
    </source>
</reference>
<dbReference type="CDD" id="cd08253">
    <property type="entry name" value="zeta_crystallin"/>
    <property type="match status" value="1"/>
</dbReference>
<comment type="caution">
    <text evidence="3">The sequence shown here is derived from an EMBL/GenBank/DDBJ whole genome shotgun (WGS) entry which is preliminary data.</text>
</comment>